<evidence type="ECO:0000313" key="3">
    <source>
        <dbReference type="Proteomes" id="UP001153954"/>
    </source>
</evidence>
<dbReference type="GO" id="GO:0003677">
    <property type="term" value="F:DNA binding"/>
    <property type="evidence" value="ECO:0007669"/>
    <property type="project" value="TreeGrafter"/>
</dbReference>
<dbReference type="GO" id="GO:0005634">
    <property type="term" value="C:nucleus"/>
    <property type="evidence" value="ECO:0007669"/>
    <property type="project" value="TreeGrafter"/>
</dbReference>
<dbReference type="InterPro" id="IPR004875">
    <property type="entry name" value="DDE_SF_endonuclease_dom"/>
</dbReference>
<gene>
    <name evidence="2" type="ORF">EEDITHA_LOCUS9898</name>
</gene>
<proteinExistence type="predicted"/>
<dbReference type="PANTHER" id="PTHR19303:SF74">
    <property type="entry name" value="POGO TRANSPOSABLE ELEMENT WITH KRAB DOMAIN"/>
    <property type="match status" value="1"/>
</dbReference>
<dbReference type="InterPro" id="IPR050863">
    <property type="entry name" value="CenT-Element_Derived"/>
</dbReference>
<keyword evidence="3" id="KW-1185">Reference proteome</keyword>
<dbReference type="Gene3D" id="3.30.420.10">
    <property type="entry name" value="Ribonuclease H-like superfamily/Ribonuclease H"/>
    <property type="match status" value="1"/>
</dbReference>
<sequence>MLARSRNYKNYTPEKLELAVDLVKKKINSSEAERRFLIPRRTIENKVKGLHLKLPGGQLRLLDSEEKDIVDVLIAAADFGSPLSRLDLRILIFEYLNKNCRSYLFSNKIPGKWWVRNFLSRNKDALTERAVQNIKKVRAEKTVGEIENYFNNLERTVLDVPPRNILNYDETNLSDNPGSTKCIFKRKVKYPERILNHSKGNISIMFAACADGSVLPTYTVYKSENLWSSWCIGGPPEARFNRTKSGWFDALVFEDWFKTVIIPWATKLDGPKVVIGDNLSSHLNVNILRLCEQHDIRFAFLPPNSTHVTQPLDVAYFGPLKKIWRRILTYYKIKNPSETQINKIHFPILLKELLVKTEMFDKDKIKSGFKATGIVPFNPQKVLKKLPDYEEETKYKIDAALLDFLKKTKAPDPLKRKVANKKLKVEPGCSISCQDAEIIMNGKTRQKTLNKKLNNPKNDEKRVTILSDVRLLPENQAYFDLNQYLNQNEDIDNIHEKKQDVISEINENKKETIFYEKQSVLVRYYNRNNWKYYVGFIEKIDVQQMETYYWINYLRTVKKPNLRSIVSKRDYDVVPPSFIVKAVKLYSEKKTRILG</sequence>
<evidence type="ECO:0000259" key="1">
    <source>
        <dbReference type="Pfam" id="PF03184"/>
    </source>
</evidence>
<dbReference type="AlphaFoldDB" id="A0AAU9U3A0"/>
<name>A0AAU9U3A0_EUPED</name>
<protein>
    <recommendedName>
        <fullName evidence="1">DDE-1 domain-containing protein</fullName>
    </recommendedName>
</protein>
<dbReference type="Proteomes" id="UP001153954">
    <property type="component" value="Unassembled WGS sequence"/>
</dbReference>
<dbReference type="InterPro" id="IPR036397">
    <property type="entry name" value="RNaseH_sf"/>
</dbReference>
<dbReference type="PANTHER" id="PTHR19303">
    <property type="entry name" value="TRANSPOSON"/>
    <property type="match status" value="1"/>
</dbReference>
<reference evidence="2" key="1">
    <citation type="submission" date="2022-03" db="EMBL/GenBank/DDBJ databases">
        <authorList>
            <person name="Tunstrom K."/>
        </authorList>
    </citation>
    <scope>NUCLEOTIDE SEQUENCE</scope>
</reference>
<feature type="domain" description="DDE-1" evidence="1">
    <location>
        <begin position="202"/>
        <end position="343"/>
    </location>
</feature>
<organism evidence="2 3">
    <name type="scientific">Euphydryas editha</name>
    <name type="common">Edith's checkerspot</name>
    <dbReference type="NCBI Taxonomy" id="104508"/>
    <lineage>
        <taxon>Eukaryota</taxon>
        <taxon>Metazoa</taxon>
        <taxon>Ecdysozoa</taxon>
        <taxon>Arthropoda</taxon>
        <taxon>Hexapoda</taxon>
        <taxon>Insecta</taxon>
        <taxon>Pterygota</taxon>
        <taxon>Neoptera</taxon>
        <taxon>Endopterygota</taxon>
        <taxon>Lepidoptera</taxon>
        <taxon>Glossata</taxon>
        <taxon>Ditrysia</taxon>
        <taxon>Papilionoidea</taxon>
        <taxon>Nymphalidae</taxon>
        <taxon>Nymphalinae</taxon>
        <taxon>Euphydryas</taxon>
    </lineage>
</organism>
<dbReference type="EMBL" id="CAKOGL010000014">
    <property type="protein sequence ID" value="CAH2094324.1"/>
    <property type="molecule type" value="Genomic_DNA"/>
</dbReference>
<dbReference type="Pfam" id="PF03184">
    <property type="entry name" value="DDE_1"/>
    <property type="match status" value="1"/>
</dbReference>
<accession>A0AAU9U3A0</accession>
<comment type="caution">
    <text evidence="2">The sequence shown here is derived from an EMBL/GenBank/DDBJ whole genome shotgun (WGS) entry which is preliminary data.</text>
</comment>
<evidence type="ECO:0000313" key="2">
    <source>
        <dbReference type="EMBL" id="CAH2094324.1"/>
    </source>
</evidence>